<reference evidence="1" key="1">
    <citation type="submission" date="2016-10" db="EMBL/GenBank/DDBJ databases">
        <title>Sequence of Gallionella enrichment culture.</title>
        <authorList>
            <person name="Poehlein A."/>
            <person name="Muehling M."/>
            <person name="Daniel R."/>
        </authorList>
    </citation>
    <scope>NUCLEOTIDE SEQUENCE</scope>
</reference>
<sequence length="85" mass="9597">METTVNQLQQDVKTALAAKQAYFTPLDLETRTAFNTNEAAFHLNRKNQTLRQWACLENGPIRPVRINGRLAWSVADVRNLLAGSK</sequence>
<evidence type="ECO:0008006" key="2">
    <source>
        <dbReference type="Google" id="ProtNLM"/>
    </source>
</evidence>
<proteinExistence type="predicted"/>
<gene>
    <name evidence="1" type="ORF">GALL_256380</name>
</gene>
<evidence type="ECO:0000313" key="1">
    <source>
        <dbReference type="EMBL" id="OIQ92417.1"/>
    </source>
</evidence>
<organism evidence="1">
    <name type="scientific">mine drainage metagenome</name>
    <dbReference type="NCBI Taxonomy" id="410659"/>
    <lineage>
        <taxon>unclassified sequences</taxon>
        <taxon>metagenomes</taxon>
        <taxon>ecological metagenomes</taxon>
    </lineage>
</organism>
<dbReference type="AlphaFoldDB" id="A0A1J5R9C4"/>
<name>A0A1J5R9C4_9ZZZZ</name>
<dbReference type="EMBL" id="MLJW01000232">
    <property type="protein sequence ID" value="OIQ92417.1"/>
    <property type="molecule type" value="Genomic_DNA"/>
</dbReference>
<comment type="caution">
    <text evidence="1">The sequence shown here is derived from an EMBL/GenBank/DDBJ whole genome shotgun (WGS) entry which is preliminary data.</text>
</comment>
<accession>A0A1J5R9C4</accession>
<protein>
    <recommendedName>
        <fullName evidence="2">Helix-turn-helix domain-containing protein</fullName>
    </recommendedName>
</protein>